<feature type="compositionally biased region" description="Basic and acidic residues" evidence="1">
    <location>
        <begin position="10"/>
        <end position="21"/>
    </location>
</feature>
<proteinExistence type="predicted"/>
<accession>M5U9U6</accession>
<comment type="caution">
    <text evidence="2">The sequence shown here is derived from an EMBL/GenBank/DDBJ whole genome shotgun (WGS) entry which is preliminary data.</text>
</comment>
<evidence type="ECO:0000313" key="3">
    <source>
        <dbReference type="Proteomes" id="UP000011885"/>
    </source>
</evidence>
<gene>
    <name evidence="2" type="ORF">RSSM_03926</name>
</gene>
<dbReference type="AlphaFoldDB" id="M5U9U6"/>
<reference evidence="2 3" key="1">
    <citation type="journal article" date="2013" name="Mar. Genomics">
        <title>Expression of sulfatases in Rhodopirellula baltica and the diversity of sulfatases in the genus Rhodopirellula.</title>
        <authorList>
            <person name="Wegner C.E."/>
            <person name="Richter-Heitmann T."/>
            <person name="Klindworth A."/>
            <person name="Klockow C."/>
            <person name="Richter M."/>
            <person name="Achstetter T."/>
            <person name="Glockner F.O."/>
            <person name="Harder J."/>
        </authorList>
    </citation>
    <scope>NUCLEOTIDE SEQUENCE [LARGE SCALE GENOMIC DNA]</scope>
    <source>
        <strain evidence="2 3">SM41</strain>
    </source>
</reference>
<protein>
    <submittedName>
        <fullName evidence="2">Uncharacterized protein</fullName>
    </submittedName>
</protein>
<dbReference type="EMBL" id="ANOH01000269">
    <property type="protein sequence ID" value="EMI54626.1"/>
    <property type="molecule type" value="Genomic_DNA"/>
</dbReference>
<evidence type="ECO:0000256" key="1">
    <source>
        <dbReference type="SAM" id="MobiDB-lite"/>
    </source>
</evidence>
<dbReference type="Proteomes" id="UP000011885">
    <property type="component" value="Unassembled WGS sequence"/>
</dbReference>
<keyword evidence="3" id="KW-1185">Reference proteome</keyword>
<sequence>MIGPTSTDQACRDQQHRERNNGEGNACGRLFRILVARRGSFARIHVVVGRRIERRPIESKLGATTVNARGSEYSRLARS</sequence>
<organism evidence="2 3">
    <name type="scientific">Rhodopirellula sallentina SM41</name>
    <dbReference type="NCBI Taxonomy" id="1263870"/>
    <lineage>
        <taxon>Bacteria</taxon>
        <taxon>Pseudomonadati</taxon>
        <taxon>Planctomycetota</taxon>
        <taxon>Planctomycetia</taxon>
        <taxon>Pirellulales</taxon>
        <taxon>Pirellulaceae</taxon>
        <taxon>Rhodopirellula</taxon>
    </lineage>
</organism>
<name>M5U9U6_9BACT</name>
<evidence type="ECO:0000313" key="2">
    <source>
        <dbReference type="EMBL" id="EMI54626.1"/>
    </source>
</evidence>
<feature type="region of interest" description="Disordered" evidence="1">
    <location>
        <begin position="1"/>
        <end position="24"/>
    </location>
</feature>